<protein>
    <submittedName>
        <fullName evidence="5">Alpha-tubulin suppressor-like RCC1 family protein</fullName>
    </submittedName>
</protein>
<dbReference type="Pfam" id="PF00395">
    <property type="entry name" value="SLH"/>
    <property type="match status" value="2"/>
</dbReference>
<evidence type="ECO:0000259" key="4">
    <source>
        <dbReference type="PROSITE" id="PS51272"/>
    </source>
</evidence>
<keyword evidence="2" id="KW-0677">Repeat</keyword>
<dbReference type="SUPFAM" id="SSF50985">
    <property type="entry name" value="RCC1/BLIP-II"/>
    <property type="match status" value="2"/>
</dbReference>
<evidence type="ECO:0000313" key="5">
    <source>
        <dbReference type="EMBL" id="TCK92723.1"/>
    </source>
</evidence>
<dbReference type="PROSITE" id="PS51272">
    <property type="entry name" value="SLH"/>
    <property type="match status" value="2"/>
</dbReference>
<dbReference type="PANTHER" id="PTHR45982">
    <property type="entry name" value="REGULATOR OF CHROMOSOME CONDENSATION"/>
    <property type="match status" value="1"/>
</dbReference>
<evidence type="ECO:0000256" key="1">
    <source>
        <dbReference type="ARBA" id="ARBA00022658"/>
    </source>
</evidence>
<dbReference type="InterPro" id="IPR000408">
    <property type="entry name" value="Reg_chr_condens"/>
</dbReference>
<dbReference type="PROSITE" id="PS50012">
    <property type="entry name" value="RCC1_3"/>
    <property type="match status" value="4"/>
</dbReference>
<dbReference type="OrthoDB" id="27389at2"/>
<proteinExistence type="predicted"/>
<evidence type="ECO:0000256" key="2">
    <source>
        <dbReference type="ARBA" id="ARBA00022737"/>
    </source>
</evidence>
<gene>
    <name evidence="5" type="ORF">EDC19_1878</name>
</gene>
<sequence length="559" mass="62353">MKQRMKKIFSIILTLSVAMTLVMPTQVLGANEKRQIINVGENSCAVIMNDGSLWTWGNNQDGQLGDGTKQNRNKPVKIMENVVQVSIGESHGLAVKSDGTLWGWGSNLFYQLGDLEEIDVLTPVLLMEDVATASAGGALSLVVKKDGTLWGAGSNYLGMLGVGEDVYTREFVKILDDVEKVYSGNWHNGAIKKDGSLWVWGDNIDGQLGDGTTEIRYTPIKIMDNVKDVVMVRWHTLVIKEDNSLWGFGRNGLGQLGDGTEENKKTPIKIMDDVKKASIESQYTVVLKNDNTLWEFGYRGFIEDSEYGMLMLTPEKLKEDVMSMAVGERHILIVTLDGDLVTMGENESGQLGDGTNEDNYKGVVIIDGLTNEPIFYSEPNQEESSKPSLWAEEGVNEAIQYDLVTERVLSHYQENITREEFCELVVKLYENLKGKPLEVSVANEFIDTNNEEVLKAYELGIVYGISQDKFGPAQSITREEIAVMFDRLLKALEINPTLTMEYVYFSDEADISTWAKDSVQKLNKLGIINGIGSEQIGPKDLATREQAILFVLRTYKLFN</sequence>
<comment type="caution">
    <text evidence="5">The sequence shown here is derived from an EMBL/GenBank/DDBJ whole genome shotgun (WGS) entry which is preliminary data.</text>
</comment>
<feature type="chain" id="PRO_5038555803" evidence="3">
    <location>
        <begin position="30"/>
        <end position="559"/>
    </location>
</feature>
<keyword evidence="3" id="KW-0732">Signal</keyword>
<feature type="domain" description="SLH" evidence="4">
    <location>
        <begin position="436"/>
        <end position="499"/>
    </location>
</feature>
<evidence type="ECO:0000313" key="6">
    <source>
        <dbReference type="Proteomes" id="UP000294545"/>
    </source>
</evidence>
<dbReference type="Pfam" id="PF25390">
    <property type="entry name" value="WD40_RLD"/>
    <property type="match status" value="1"/>
</dbReference>
<feature type="domain" description="SLH" evidence="4">
    <location>
        <begin position="502"/>
        <end position="559"/>
    </location>
</feature>
<dbReference type="AlphaFoldDB" id="A0A4R1MS30"/>
<feature type="signal peptide" evidence="3">
    <location>
        <begin position="1"/>
        <end position="29"/>
    </location>
</feature>
<dbReference type="GO" id="GO:0005737">
    <property type="term" value="C:cytoplasm"/>
    <property type="evidence" value="ECO:0007669"/>
    <property type="project" value="TreeGrafter"/>
</dbReference>
<keyword evidence="6" id="KW-1185">Reference proteome</keyword>
<keyword evidence="1" id="KW-0344">Guanine-nucleotide releasing factor</keyword>
<dbReference type="Proteomes" id="UP000294545">
    <property type="component" value="Unassembled WGS sequence"/>
</dbReference>
<dbReference type="Gene3D" id="2.130.10.30">
    <property type="entry name" value="Regulator of chromosome condensation 1/beta-lactamase-inhibitor protein II"/>
    <property type="match status" value="3"/>
</dbReference>
<dbReference type="RefSeq" id="WP_132282583.1">
    <property type="nucleotide sequence ID" value="NZ_SMGQ01000013.1"/>
</dbReference>
<dbReference type="InterPro" id="IPR001119">
    <property type="entry name" value="SLH_dom"/>
</dbReference>
<reference evidence="5 6" key="1">
    <citation type="submission" date="2019-03" db="EMBL/GenBank/DDBJ databases">
        <title>Genomic Encyclopedia of Type Strains, Phase IV (KMG-IV): sequencing the most valuable type-strain genomes for metagenomic binning, comparative biology and taxonomic classification.</title>
        <authorList>
            <person name="Goeker M."/>
        </authorList>
    </citation>
    <scope>NUCLEOTIDE SEQUENCE [LARGE SCALE GENOMIC DNA]</scope>
    <source>
        <strain evidence="5 6">DSM 24176</strain>
    </source>
</reference>
<name>A0A4R1MS30_9FIRM</name>
<accession>A0A4R1MS30</accession>
<dbReference type="EMBL" id="SMGQ01000013">
    <property type="protein sequence ID" value="TCK92723.1"/>
    <property type="molecule type" value="Genomic_DNA"/>
</dbReference>
<dbReference type="InterPro" id="IPR058923">
    <property type="entry name" value="RCC1-like_dom"/>
</dbReference>
<dbReference type="PRINTS" id="PR00633">
    <property type="entry name" value="RCCNDNSATION"/>
</dbReference>
<dbReference type="PANTHER" id="PTHR45982:SF1">
    <property type="entry name" value="REGULATOR OF CHROMOSOME CONDENSATION"/>
    <property type="match status" value="1"/>
</dbReference>
<organism evidence="5 6">
    <name type="scientific">Natranaerovirga hydrolytica</name>
    <dbReference type="NCBI Taxonomy" id="680378"/>
    <lineage>
        <taxon>Bacteria</taxon>
        <taxon>Bacillati</taxon>
        <taxon>Bacillota</taxon>
        <taxon>Clostridia</taxon>
        <taxon>Lachnospirales</taxon>
        <taxon>Natranaerovirgaceae</taxon>
        <taxon>Natranaerovirga</taxon>
    </lineage>
</organism>
<dbReference type="GO" id="GO:0005085">
    <property type="term" value="F:guanyl-nucleotide exchange factor activity"/>
    <property type="evidence" value="ECO:0007669"/>
    <property type="project" value="TreeGrafter"/>
</dbReference>
<dbReference type="InterPro" id="IPR009091">
    <property type="entry name" value="RCC1/BLIP-II"/>
</dbReference>
<dbReference type="InterPro" id="IPR051553">
    <property type="entry name" value="Ran_GTPase-activating"/>
</dbReference>
<evidence type="ECO:0000256" key="3">
    <source>
        <dbReference type="SAM" id="SignalP"/>
    </source>
</evidence>